<keyword evidence="1" id="KW-0472">Membrane</keyword>
<dbReference type="EMBL" id="JAETXX010000011">
    <property type="protein sequence ID" value="MCF8716005.1"/>
    <property type="molecule type" value="Genomic_DNA"/>
</dbReference>
<evidence type="ECO:0000259" key="2">
    <source>
        <dbReference type="Pfam" id="PF04773"/>
    </source>
</evidence>
<dbReference type="InterPro" id="IPR012373">
    <property type="entry name" value="Ferrdict_sens_TM"/>
</dbReference>
<dbReference type="InterPro" id="IPR006860">
    <property type="entry name" value="FecR"/>
</dbReference>
<dbReference type="PIRSF" id="PIRSF018266">
    <property type="entry name" value="FecR"/>
    <property type="match status" value="1"/>
</dbReference>
<evidence type="ECO:0000256" key="1">
    <source>
        <dbReference type="SAM" id="Phobius"/>
    </source>
</evidence>
<feature type="domain" description="FecR protein" evidence="2">
    <location>
        <begin position="166"/>
        <end position="262"/>
    </location>
</feature>
<accession>A0ABS9J6E9</accession>
<organism evidence="4 5">
    <name type="scientific">Joostella atrarenae</name>
    <dbReference type="NCBI Taxonomy" id="679257"/>
    <lineage>
        <taxon>Bacteria</taxon>
        <taxon>Pseudomonadati</taxon>
        <taxon>Bacteroidota</taxon>
        <taxon>Flavobacteriia</taxon>
        <taxon>Flavobacteriales</taxon>
        <taxon>Flavobacteriaceae</taxon>
        <taxon>Joostella</taxon>
    </lineage>
</organism>
<keyword evidence="5" id="KW-1185">Reference proteome</keyword>
<dbReference type="Gene3D" id="3.55.50.30">
    <property type="match status" value="1"/>
</dbReference>
<dbReference type="InterPro" id="IPR032508">
    <property type="entry name" value="FecR_C"/>
</dbReference>
<dbReference type="PANTHER" id="PTHR30273:SF2">
    <property type="entry name" value="PROTEIN FECR"/>
    <property type="match status" value="1"/>
</dbReference>
<sequence>MDQINDILIKKLHNRHTEEEERMFKSWILESKENSDFYKKLKRLKKENDLHRINQIDTDKAWQEILTKHREKRKLTNKIVLKRVLASAAVFIGIIALGISYYNLKQIGNTPEEPIITLQIGKGKTNNIILSEQKEILNHEGDAIAKKVGSDLVFQPINKKDYSINTVHVPNGKTLNIILSDSTSIHINAGSTLKFPTNFEKDKKRVVTLEGEGFFNVTKNKEQPFIVKTTALDITVLGTQFNVNAYANNLNSNIALIEGSVKVSSKNKNIKGIQLAPNQTATLNVGSNNIDVKNEDVSKYTAWIEGKIIIEAIPFSEIIKQLERKYNVTIINNNKALEDQNFTASFDIETIDEVMEAFKISVPFEYKIQGKEITITNPEK</sequence>
<gene>
    <name evidence="4" type="ORF">JM658_14300</name>
</gene>
<dbReference type="RefSeq" id="WP_236959970.1">
    <property type="nucleotide sequence ID" value="NZ_JAETXX010000011.1"/>
</dbReference>
<name>A0ABS9J6E9_9FLAO</name>
<evidence type="ECO:0000259" key="3">
    <source>
        <dbReference type="Pfam" id="PF16344"/>
    </source>
</evidence>
<keyword evidence="1" id="KW-0812">Transmembrane</keyword>
<evidence type="ECO:0000313" key="4">
    <source>
        <dbReference type="EMBL" id="MCF8716005.1"/>
    </source>
</evidence>
<comment type="caution">
    <text evidence="4">The sequence shown here is derived from an EMBL/GenBank/DDBJ whole genome shotgun (WGS) entry which is preliminary data.</text>
</comment>
<proteinExistence type="predicted"/>
<dbReference type="Pfam" id="PF16344">
    <property type="entry name" value="FecR_C"/>
    <property type="match status" value="1"/>
</dbReference>
<feature type="transmembrane region" description="Helical" evidence="1">
    <location>
        <begin position="80"/>
        <end position="102"/>
    </location>
</feature>
<dbReference type="Gene3D" id="2.60.120.1440">
    <property type="match status" value="1"/>
</dbReference>
<keyword evidence="1" id="KW-1133">Transmembrane helix</keyword>
<reference evidence="4 5" key="1">
    <citation type="submission" date="2021-01" db="EMBL/GenBank/DDBJ databases">
        <title>Genome sequencing of Joostella atrarenae M1-2 (= KCTC 23194).</title>
        <authorList>
            <person name="Zakaria M.R."/>
            <person name="Lam M.Q."/>
            <person name="Chong C.S."/>
        </authorList>
    </citation>
    <scope>NUCLEOTIDE SEQUENCE [LARGE SCALE GENOMIC DNA]</scope>
    <source>
        <strain evidence="4 5">M1-2</strain>
    </source>
</reference>
<dbReference type="Pfam" id="PF04773">
    <property type="entry name" value="FecR"/>
    <property type="match status" value="1"/>
</dbReference>
<protein>
    <submittedName>
        <fullName evidence="4">FecR family protein</fullName>
    </submittedName>
</protein>
<dbReference type="PANTHER" id="PTHR30273">
    <property type="entry name" value="PERIPLASMIC SIGNAL SENSOR AND SIGMA FACTOR ACTIVATOR FECR-RELATED"/>
    <property type="match status" value="1"/>
</dbReference>
<evidence type="ECO:0000313" key="5">
    <source>
        <dbReference type="Proteomes" id="UP000829517"/>
    </source>
</evidence>
<dbReference type="Proteomes" id="UP000829517">
    <property type="component" value="Unassembled WGS sequence"/>
</dbReference>
<feature type="domain" description="Protein FecR C-terminal" evidence="3">
    <location>
        <begin position="308"/>
        <end position="375"/>
    </location>
</feature>